<feature type="compositionally biased region" description="Polar residues" evidence="1">
    <location>
        <begin position="407"/>
        <end position="419"/>
    </location>
</feature>
<organism evidence="2">
    <name type="scientific">Notodromas monacha</name>
    <dbReference type="NCBI Taxonomy" id="399045"/>
    <lineage>
        <taxon>Eukaryota</taxon>
        <taxon>Metazoa</taxon>
        <taxon>Ecdysozoa</taxon>
        <taxon>Arthropoda</taxon>
        <taxon>Crustacea</taxon>
        <taxon>Oligostraca</taxon>
        <taxon>Ostracoda</taxon>
        <taxon>Podocopa</taxon>
        <taxon>Podocopida</taxon>
        <taxon>Cypridocopina</taxon>
        <taxon>Cypridoidea</taxon>
        <taxon>Cyprididae</taxon>
        <taxon>Notodromas</taxon>
    </lineage>
</organism>
<dbReference type="AlphaFoldDB" id="A0A7R9BH21"/>
<dbReference type="EMBL" id="CAJPEX010000147">
    <property type="protein sequence ID" value="CAG0913750.1"/>
    <property type="molecule type" value="Genomic_DNA"/>
</dbReference>
<feature type="region of interest" description="Disordered" evidence="1">
    <location>
        <begin position="38"/>
        <end position="105"/>
    </location>
</feature>
<feature type="compositionally biased region" description="Basic residues" evidence="1">
    <location>
        <begin position="420"/>
        <end position="432"/>
    </location>
</feature>
<feature type="compositionally biased region" description="Basic and acidic residues" evidence="1">
    <location>
        <begin position="67"/>
        <end position="105"/>
    </location>
</feature>
<evidence type="ECO:0000256" key="1">
    <source>
        <dbReference type="SAM" id="MobiDB-lite"/>
    </source>
</evidence>
<evidence type="ECO:0000313" key="3">
    <source>
        <dbReference type="Proteomes" id="UP000678499"/>
    </source>
</evidence>
<feature type="region of interest" description="Disordered" evidence="1">
    <location>
        <begin position="407"/>
        <end position="466"/>
    </location>
</feature>
<dbReference type="Proteomes" id="UP000678499">
    <property type="component" value="Unassembled WGS sequence"/>
</dbReference>
<proteinExistence type="predicted"/>
<feature type="compositionally biased region" description="Acidic residues" evidence="1">
    <location>
        <begin position="46"/>
        <end position="55"/>
    </location>
</feature>
<sequence>MPILLPSHSDSKLLAVSDVSEKQNDKYLRRAYSNALKLQNNQIPDENTELGEDLDGGGLVFSEDENSDRRSLTSAKSDLEKTEIPSRSEGHVHDPDSKPRLSTKAKRDFLPSIYDEESEALDYQLTEADSSDYPHHYGEEYSFYDYEDSEISDGFVDTLSTDLRKIENANLQYQIPLTNTRRLITKGNVNRHAPIQAPLLKDIQKQAHDSSREIQAADEESDFQSAAISKLYFFNLFENASELSDVSEYLRRAYSNALKLQNNQISDENTELEEDLDGGGLVFSEDENSDRQSLTSAKSDLEKTEIPSRSEGHVHDPDSKPRLPPKAKRDFLPSIYDEESEALDYQLTEADSSDYPHHYGEEYSFYDYEDSEISDGFVDTLSTDLRKIENANLQYQIPLTNTRRLITKGNVNRHSNPQRNRQRKPSFQRKKLMLPAVKPPRRKFKESSGPSRKFKNSLGQSKKLKDSSRSNLMDFVAEFVKKKLKRLKKPKTSTKVPDPPTIVTDVPSGSHAIIMNLLARNEELGRTINEILILCLLKEMKNPSVPGKHPTLDHIESRELVHSSASSPPDFVGDVLRQSRTGAKAFRLESKTALKENVLNRLTPFSSDSHYHGLAPGFTKDELMRAAHLFPGYIDPRVHLSDSSPGEDPTNFASFSGPMWSAQKRRSDLKDGSISSGVSAKDPLSLWKSILYMKQHAANISYKRLKANENGSISEECDSPGCIQCPPEYHYCRTRENLKDGDCFSTAEDLLPGFAMEFQIAPMERMKQGALSMLRRAKFLPLTKSCRHFCNGKTTCASGRDEHDSLCTKVDDGTAPSSGSLGVRSSGLLYYKFRGVWRLVCDSPSLKKDTWADRHGEMEYHAGGPECQRTVRNFRWIWMENGCELQDKRHQYHMFFKFDTKRGAVLAAVLSRRVSKIMMHGLLADMRPLSDR</sequence>
<reference evidence="2" key="1">
    <citation type="submission" date="2020-11" db="EMBL/GenBank/DDBJ databases">
        <authorList>
            <person name="Tran Van P."/>
        </authorList>
    </citation>
    <scope>NUCLEOTIDE SEQUENCE</scope>
</reference>
<gene>
    <name evidence="2" type="ORF">NMOB1V02_LOCUS1476</name>
</gene>
<feature type="region of interest" description="Disordered" evidence="1">
    <location>
        <begin position="270"/>
        <end position="328"/>
    </location>
</feature>
<dbReference type="EMBL" id="OA882184">
    <property type="protein sequence ID" value="CAD7273598.1"/>
    <property type="molecule type" value="Genomic_DNA"/>
</dbReference>
<protein>
    <submittedName>
        <fullName evidence="2">Uncharacterized protein</fullName>
    </submittedName>
</protein>
<feature type="compositionally biased region" description="Basic and acidic residues" evidence="1">
    <location>
        <begin position="299"/>
        <end position="328"/>
    </location>
</feature>
<keyword evidence="3" id="KW-1185">Reference proteome</keyword>
<evidence type="ECO:0000313" key="2">
    <source>
        <dbReference type="EMBL" id="CAD7273598.1"/>
    </source>
</evidence>
<accession>A0A7R9BH21</accession>
<name>A0A7R9BH21_9CRUS</name>